<accession>A0A6G3ZX30</accession>
<protein>
    <submittedName>
        <fullName evidence="9">Type III PLP-dependent enzyme</fullName>
    </submittedName>
</protein>
<dbReference type="Pfam" id="PF02784">
    <property type="entry name" value="Orn_Arg_deC_N"/>
    <property type="match status" value="1"/>
</dbReference>
<dbReference type="PANTHER" id="PTHR43727">
    <property type="entry name" value="DIAMINOPIMELATE DECARBOXYLASE"/>
    <property type="match status" value="1"/>
</dbReference>
<comment type="similarity">
    <text evidence="6">Belongs to the Orn/Lys/Arg decarboxylase class-II family.</text>
</comment>
<dbReference type="PRINTS" id="PR01179">
    <property type="entry name" value="ODADCRBXLASE"/>
</dbReference>
<proteinExistence type="inferred from homology"/>
<keyword evidence="3 5" id="KW-0663">Pyridoxal phosphate</keyword>
<sequence>MNQEVITHIVNEFNTPIYIYDGEKIEHQYKLLKSCLPKHFEVFYSVKANPLLGVCQLFKKLGSQIEVASLAELQTAFQAGFTPDQIIFTSPGKTIEELETSIDRQIYSINVESLEEAILINHIGQKKGRQVPISVRINPDFNLSGAGLRMTGVPTQFGIDQSQLEEALGTIQSLPYLKLIGLHIYTGSQMLAASLIIKNMEEIIKLAITVSETYAFPLQFLDLGGGFGIPYFTGEQYLDMDELGKGLQTVWETYAHKLEGTRIGVESGRFLMAESGLFVTKVLYVKESKGTKYVVCDGGSNHHASSAFLGRHIRNNFPMHVHSQEEQDELTEVTVVGSLCTPTDVIGQKVKLGKVDSGDYIVVEKSGAYGLTHSPVLFLSHQLPAEVLYKQGQVHVLRERGSVEDFFKGQKLLSTHEELLQRT</sequence>
<comment type="caution">
    <text evidence="9">The sequence shown here is derived from an EMBL/GenBank/DDBJ whole genome shotgun (WGS) entry which is preliminary data.</text>
</comment>
<dbReference type="Pfam" id="PF00278">
    <property type="entry name" value="Orn_DAP_Arg_deC"/>
    <property type="match status" value="1"/>
</dbReference>
<evidence type="ECO:0000259" key="8">
    <source>
        <dbReference type="Pfam" id="PF02784"/>
    </source>
</evidence>
<dbReference type="InterPro" id="IPR029066">
    <property type="entry name" value="PLP-binding_barrel"/>
</dbReference>
<dbReference type="GO" id="GO:0009089">
    <property type="term" value="P:lysine biosynthetic process via diaminopimelate"/>
    <property type="evidence" value="ECO:0007669"/>
    <property type="project" value="InterPro"/>
</dbReference>
<dbReference type="PRINTS" id="PR01181">
    <property type="entry name" value="DAPDCRBXLASE"/>
</dbReference>
<dbReference type="EMBL" id="JAAIKC010000002">
    <property type="protein sequence ID" value="NEW06264.1"/>
    <property type="molecule type" value="Genomic_DNA"/>
</dbReference>
<keyword evidence="2" id="KW-0210">Decarboxylase</keyword>
<dbReference type="CDD" id="cd06839">
    <property type="entry name" value="PLPDE_III_Btrk_like"/>
    <property type="match status" value="1"/>
</dbReference>
<evidence type="ECO:0000256" key="1">
    <source>
        <dbReference type="ARBA" id="ARBA00001933"/>
    </source>
</evidence>
<evidence type="ECO:0000256" key="4">
    <source>
        <dbReference type="ARBA" id="ARBA00023239"/>
    </source>
</evidence>
<dbReference type="SUPFAM" id="SSF51419">
    <property type="entry name" value="PLP-binding barrel"/>
    <property type="match status" value="1"/>
</dbReference>
<dbReference type="InterPro" id="IPR000183">
    <property type="entry name" value="Orn/DAP/Arg_de-COase"/>
</dbReference>
<evidence type="ECO:0000313" key="9">
    <source>
        <dbReference type="EMBL" id="NEW06264.1"/>
    </source>
</evidence>
<dbReference type="SUPFAM" id="SSF50621">
    <property type="entry name" value="Alanine racemase C-terminal domain-like"/>
    <property type="match status" value="1"/>
</dbReference>
<feature type="active site" description="Proton donor" evidence="5">
    <location>
        <position position="340"/>
    </location>
</feature>
<gene>
    <name evidence="9" type="ORF">GK047_09595</name>
</gene>
<evidence type="ECO:0000259" key="7">
    <source>
        <dbReference type="Pfam" id="PF00278"/>
    </source>
</evidence>
<dbReference type="RefSeq" id="WP_163944764.1">
    <property type="nucleotide sequence ID" value="NZ_JAAIKC010000002.1"/>
</dbReference>
<dbReference type="Gene3D" id="2.40.37.10">
    <property type="entry name" value="Lyase, Ornithine Decarboxylase, Chain A, domain 1"/>
    <property type="match status" value="1"/>
</dbReference>
<feature type="modified residue" description="N6-(pyridoxal phosphate)lysine" evidence="5">
    <location>
        <position position="47"/>
    </location>
</feature>
<dbReference type="PANTHER" id="PTHR43727:SF2">
    <property type="entry name" value="GROUP IV DECARBOXYLASE"/>
    <property type="match status" value="1"/>
</dbReference>
<dbReference type="InterPro" id="IPR009006">
    <property type="entry name" value="Ala_racemase/Decarboxylase_C"/>
</dbReference>
<dbReference type="PROSITE" id="PS00879">
    <property type="entry name" value="ODR_DC_2_2"/>
    <property type="match status" value="1"/>
</dbReference>
<dbReference type="InterPro" id="IPR002986">
    <property type="entry name" value="DAP_deCOOHase_LysA"/>
</dbReference>
<feature type="domain" description="Orn/DAP/Arg decarboxylase 2 N-terminal" evidence="8">
    <location>
        <begin position="24"/>
        <end position="273"/>
    </location>
</feature>
<name>A0A6G3ZX30_9BACL</name>
<comment type="cofactor">
    <cofactor evidence="1 5">
        <name>pyridoxal 5'-phosphate</name>
        <dbReference type="ChEBI" id="CHEBI:597326"/>
    </cofactor>
</comment>
<dbReference type="InterPro" id="IPR022657">
    <property type="entry name" value="De-COase2_CS"/>
</dbReference>
<reference evidence="9" key="1">
    <citation type="submission" date="2020-02" db="EMBL/GenBank/DDBJ databases">
        <authorList>
            <person name="Shen X.-R."/>
            <person name="Zhang Y.-X."/>
        </authorList>
    </citation>
    <scope>NUCLEOTIDE SEQUENCE</scope>
    <source>
        <strain evidence="9">SYP-B3998</strain>
    </source>
</reference>
<keyword evidence="4" id="KW-0456">Lyase</keyword>
<dbReference type="FunFam" id="3.20.20.10:FF:000003">
    <property type="entry name" value="Diaminopimelate decarboxylase"/>
    <property type="match status" value="1"/>
</dbReference>
<dbReference type="InterPro" id="IPR022643">
    <property type="entry name" value="De-COase2_C"/>
</dbReference>
<dbReference type="Gene3D" id="3.20.20.10">
    <property type="entry name" value="Alanine racemase"/>
    <property type="match status" value="1"/>
</dbReference>
<evidence type="ECO:0000256" key="3">
    <source>
        <dbReference type="ARBA" id="ARBA00022898"/>
    </source>
</evidence>
<evidence type="ECO:0000256" key="5">
    <source>
        <dbReference type="PIRSR" id="PIRSR600183-50"/>
    </source>
</evidence>
<dbReference type="GO" id="GO:0008836">
    <property type="term" value="F:diaminopimelate decarboxylase activity"/>
    <property type="evidence" value="ECO:0007669"/>
    <property type="project" value="InterPro"/>
</dbReference>
<dbReference type="InterPro" id="IPR022644">
    <property type="entry name" value="De-COase2_N"/>
</dbReference>
<organism evidence="9">
    <name type="scientific">Paenibacillus sp. SYP-B3998</name>
    <dbReference type="NCBI Taxonomy" id="2678564"/>
    <lineage>
        <taxon>Bacteria</taxon>
        <taxon>Bacillati</taxon>
        <taxon>Bacillota</taxon>
        <taxon>Bacilli</taxon>
        <taxon>Bacillales</taxon>
        <taxon>Paenibacillaceae</taxon>
        <taxon>Paenibacillus</taxon>
    </lineage>
</organism>
<evidence type="ECO:0000256" key="2">
    <source>
        <dbReference type="ARBA" id="ARBA00022793"/>
    </source>
</evidence>
<evidence type="ECO:0000256" key="6">
    <source>
        <dbReference type="RuleBase" id="RU003737"/>
    </source>
</evidence>
<feature type="domain" description="Orn/DAP/Arg decarboxylase 2 C-terminal" evidence="7">
    <location>
        <begin position="18"/>
        <end position="367"/>
    </location>
</feature>
<dbReference type="AlphaFoldDB" id="A0A6G3ZX30"/>